<evidence type="ECO:0000313" key="3">
    <source>
        <dbReference type="EMBL" id="QIV79499.1"/>
    </source>
</evidence>
<organism evidence="3 4">
    <name type="scientific">Mycolicibacterium frederiksbergense</name>
    <dbReference type="NCBI Taxonomy" id="117567"/>
    <lineage>
        <taxon>Bacteria</taxon>
        <taxon>Bacillati</taxon>
        <taxon>Actinomycetota</taxon>
        <taxon>Actinomycetes</taxon>
        <taxon>Mycobacteriales</taxon>
        <taxon>Mycobacteriaceae</taxon>
        <taxon>Mycolicibacterium</taxon>
    </lineage>
</organism>
<geneLocation type="plasmid" evidence="3 4">
    <name>unnamed1</name>
</geneLocation>
<dbReference type="KEGG" id="mfre:EXE63_00140"/>
<gene>
    <name evidence="3" type="ORF">EXE63_00140</name>
</gene>
<keyword evidence="2" id="KW-1133">Transmembrane helix</keyword>
<keyword evidence="3" id="KW-0614">Plasmid</keyword>
<dbReference type="Proteomes" id="UP000501849">
    <property type="component" value="Plasmid unnamed1"/>
</dbReference>
<dbReference type="RefSeq" id="WP_168140273.1">
    <property type="nucleotide sequence ID" value="NZ_CP038797.1"/>
</dbReference>
<keyword evidence="4" id="KW-1185">Reference proteome</keyword>
<evidence type="ECO:0000313" key="4">
    <source>
        <dbReference type="Proteomes" id="UP000501849"/>
    </source>
</evidence>
<dbReference type="EMBL" id="CP038797">
    <property type="protein sequence ID" value="QIV79499.1"/>
    <property type="molecule type" value="Genomic_DNA"/>
</dbReference>
<proteinExistence type="predicted"/>
<reference evidence="3 4" key="1">
    <citation type="submission" date="2019-04" db="EMBL/GenBank/DDBJ databases">
        <title>Draft, Whole-Genome Sequence of the Anthracene-degrading Mycobacterium frederiksbergense LB501T, Isolated from a Polycyclic Aromatic Hydrocarbon (PAH)-Contaminated Soil.</title>
        <authorList>
            <person name="Augelletti F."/>
        </authorList>
    </citation>
    <scope>NUCLEOTIDE SEQUENCE [LARGE SCALE GENOMIC DNA]</scope>
    <source>
        <strain evidence="3 4">LB 501T</strain>
        <plasmid evidence="3 4">unnamed1</plasmid>
    </source>
</reference>
<feature type="compositionally biased region" description="Pro residues" evidence="1">
    <location>
        <begin position="93"/>
        <end position="117"/>
    </location>
</feature>
<evidence type="ECO:0000256" key="2">
    <source>
        <dbReference type="SAM" id="Phobius"/>
    </source>
</evidence>
<evidence type="ECO:0000256" key="1">
    <source>
        <dbReference type="SAM" id="MobiDB-lite"/>
    </source>
</evidence>
<sequence>MTADLVMVLADNANPGRTVGLVLGRLIIVGLIIWGIVHLIRKRRRRAHPPVQYPQPQPYWDGVAWQYPPPGGMQPQPFWDGSAWQYPQQQQPYPQPYQAPQPYPPYPHQQPGPGPRY</sequence>
<name>A0A6H0RZ36_9MYCO</name>
<feature type="transmembrane region" description="Helical" evidence="2">
    <location>
        <begin position="20"/>
        <end position="40"/>
    </location>
</feature>
<dbReference type="AlphaFoldDB" id="A0A6H0RZ36"/>
<keyword evidence="2" id="KW-0812">Transmembrane</keyword>
<keyword evidence="2" id="KW-0472">Membrane</keyword>
<protein>
    <submittedName>
        <fullName evidence="3">Uncharacterized protein</fullName>
    </submittedName>
</protein>
<feature type="region of interest" description="Disordered" evidence="1">
    <location>
        <begin position="71"/>
        <end position="117"/>
    </location>
</feature>
<accession>A0A6H0RZ36</accession>